<dbReference type="InterPro" id="IPR002659">
    <property type="entry name" value="Glyco_trans_31"/>
</dbReference>
<dbReference type="GO" id="GO:0016758">
    <property type="term" value="F:hexosyltransferase activity"/>
    <property type="evidence" value="ECO:0007669"/>
    <property type="project" value="InterPro"/>
</dbReference>
<comment type="similarity">
    <text evidence="2 10">Belongs to the glycosyltransferase 31 family.</text>
</comment>
<dbReference type="Pfam" id="PF01762">
    <property type="entry name" value="Galactosyl_T"/>
    <property type="match status" value="1"/>
</dbReference>
<protein>
    <recommendedName>
        <fullName evidence="10">Hexosyltransferase</fullName>
        <ecNumber evidence="10">2.4.1.-</ecNumber>
    </recommendedName>
</protein>
<feature type="transmembrane region" description="Helical" evidence="10">
    <location>
        <begin position="46"/>
        <end position="67"/>
    </location>
</feature>
<evidence type="ECO:0000256" key="3">
    <source>
        <dbReference type="ARBA" id="ARBA00022676"/>
    </source>
</evidence>
<reference evidence="11" key="1">
    <citation type="submission" date="2021-03" db="EMBL/GenBank/DDBJ databases">
        <title>Chromosome level genome of the anhydrobiotic midge Polypedilum vanderplanki.</title>
        <authorList>
            <person name="Yoshida Y."/>
            <person name="Kikawada T."/>
            <person name="Gusev O."/>
        </authorList>
    </citation>
    <scope>NUCLEOTIDE SEQUENCE</scope>
    <source>
        <strain evidence="11">NIAS01</strain>
        <tissue evidence="11">Whole body or cell culture</tissue>
    </source>
</reference>
<accession>A0A9J6C3J1</accession>
<comment type="caution">
    <text evidence="11">The sequence shown here is derived from an EMBL/GenBank/DDBJ whole genome shotgun (WGS) entry which is preliminary data.</text>
</comment>
<keyword evidence="5 10" id="KW-0812">Transmembrane</keyword>
<dbReference type="Gene3D" id="3.90.550.50">
    <property type="match status" value="1"/>
</dbReference>
<keyword evidence="7 10" id="KW-1133">Transmembrane helix</keyword>
<evidence type="ECO:0000313" key="12">
    <source>
        <dbReference type="Proteomes" id="UP001107558"/>
    </source>
</evidence>
<keyword evidence="3 10" id="KW-0328">Glycosyltransferase</keyword>
<dbReference type="EC" id="2.4.1.-" evidence="10"/>
<evidence type="ECO:0000256" key="1">
    <source>
        <dbReference type="ARBA" id="ARBA00004323"/>
    </source>
</evidence>
<comment type="subcellular location">
    <subcellularLocation>
        <location evidence="1 10">Golgi apparatus membrane</location>
        <topology evidence="1 10">Single-pass type II membrane protein</topology>
    </subcellularLocation>
</comment>
<keyword evidence="8 10" id="KW-0333">Golgi apparatus</keyword>
<dbReference type="Proteomes" id="UP001107558">
    <property type="component" value="Chromosome 2"/>
</dbReference>
<keyword evidence="12" id="KW-1185">Reference proteome</keyword>
<dbReference type="AlphaFoldDB" id="A0A9J6C3J1"/>
<evidence type="ECO:0000256" key="7">
    <source>
        <dbReference type="ARBA" id="ARBA00022989"/>
    </source>
</evidence>
<dbReference type="OrthoDB" id="5512589at2759"/>
<evidence type="ECO:0000256" key="8">
    <source>
        <dbReference type="ARBA" id="ARBA00023034"/>
    </source>
</evidence>
<dbReference type="GO" id="GO:0006493">
    <property type="term" value="P:protein O-linked glycosylation"/>
    <property type="evidence" value="ECO:0007669"/>
    <property type="project" value="TreeGrafter"/>
</dbReference>
<evidence type="ECO:0000256" key="5">
    <source>
        <dbReference type="ARBA" id="ARBA00022692"/>
    </source>
</evidence>
<dbReference type="PANTHER" id="PTHR11214:SF314">
    <property type="entry name" value="HEXOSYLTRANSFERASE"/>
    <property type="match status" value="1"/>
</dbReference>
<evidence type="ECO:0000313" key="11">
    <source>
        <dbReference type="EMBL" id="KAG5676379.1"/>
    </source>
</evidence>
<dbReference type="GO" id="GO:0000139">
    <property type="term" value="C:Golgi membrane"/>
    <property type="evidence" value="ECO:0007669"/>
    <property type="project" value="UniProtKB-SubCell"/>
</dbReference>
<sequence length="454" mass="52585">MKIDLNCAEKEPLIEIVNSRSKSNSSSEKQIYNSSSSTRNSRHHRILFISSIFALLLFVHIIIFSSVKNYNKREVFGWSKNKSRDISDYVFPNENTTIIEPSNLCRSPENIFLLIVVCSSAANFEARQTIRETWGNVSEFNYPMFQKLHGSHNSSYLQANNKHWKQYIEKSSSDNSSSQSNINLATFRVSVVFLLGISPTDMSDEQQYEINYENEVYGDIIQENFLDSYNNLTLKSILMLKWVTNNCADKVKYIMKSDDDTFINVPNLLHVLLGGTVPLYKSTLPYYDKTTIYVTKSKNRLSETKHLLLGYKFCNAKKISNTNSKWYVPNYLYSGDYYPDYLSGTAYLFTFDTALMLYNGSISVPLFHLEDVYLTAFVAEKVKIKRTHHPLFFYQYNTKDKCSMIGMISQHQISPAEMQELYNFVTNLTHIHCAVPQKNFMSMKLNLAQRKRCH</sequence>
<keyword evidence="4" id="KW-0808">Transferase</keyword>
<name>A0A9J6C3J1_POLVA</name>
<evidence type="ECO:0000256" key="4">
    <source>
        <dbReference type="ARBA" id="ARBA00022679"/>
    </source>
</evidence>
<dbReference type="EMBL" id="JADBJN010000002">
    <property type="protein sequence ID" value="KAG5676379.1"/>
    <property type="molecule type" value="Genomic_DNA"/>
</dbReference>
<organism evidence="11 12">
    <name type="scientific">Polypedilum vanderplanki</name>
    <name type="common">Sleeping chironomid midge</name>
    <dbReference type="NCBI Taxonomy" id="319348"/>
    <lineage>
        <taxon>Eukaryota</taxon>
        <taxon>Metazoa</taxon>
        <taxon>Ecdysozoa</taxon>
        <taxon>Arthropoda</taxon>
        <taxon>Hexapoda</taxon>
        <taxon>Insecta</taxon>
        <taxon>Pterygota</taxon>
        <taxon>Neoptera</taxon>
        <taxon>Endopterygota</taxon>
        <taxon>Diptera</taxon>
        <taxon>Nematocera</taxon>
        <taxon>Chironomoidea</taxon>
        <taxon>Chironomidae</taxon>
        <taxon>Chironominae</taxon>
        <taxon>Polypedilum</taxon>
        <taxon>Polypedilum</taxon>
    </lineage>
</organism>
<evidence type="ECO:0000256" key="6">
    <source>
        <dbReference type="ARBA" id="ARBA00022968"/>
    </source>
</evidence>
<dbReference type="PANTHER" id="PTHR11214">
    <property type="entry name" value="BETA-1,3-N-ACETYLGLUCOSAMINYLTRANSFERASE"/>
    <property type="match status" value="1"/>
</dbReference>
<evidence type="ECO:0000256" key="10">
    <source>
        <dbReference type="RuleBase" id="RU363063"/>
    </source>
</evidence>
<keyword evidence="9 10" id="KW-0472">Membrane</keyword>
<gene>
    <name evidence="11" type="ORF">PVAND_006220</name>
</gene>
<evidence type="ECO:0000256" key="2">
    <source>
        <dbReference type="ARBA" id="ARBA00008661"/>
    </source>
</evidence>
<proteinExistence type="inferred from homology"/>
<keyword evidence="6 10" id="KW-0735">Signal-anchor</keyword>
<evidence type="ECO:0000256" key="9">
    <source>
        <dbReference type="ARBA" id="ARBA00023136"/>
    </source>
</evidence>